<dbReference type="Proteomes" id="UP000198914">
    <property type="component" value="Unassembled WGS sequence"/>
</dbReference>
<dbReference type="SUPFAM" id="SSF53756">
    <property type="entry name" value="UDP-Glycosyltransferase/glycogen phosphorylase"/>
    <property type="match status" value="1"/>
</dbReference>
<feature type="compositionally biased region" description="Polar residues" evidence="1">
    <location>
        <begin position="130"/>
        <end position="140"/>
    </location>
</feature>
<dbReference type="Pfam" id="PF00534">
    <property type="entry name" value="Glycos_transf_1"/>
    <property type="match status" value="1"/>
</dbReference>
<dbReference type="PANTHER" id="PTHR46656:SF3">
    <property type="entry name" value="PUTATIVE-RELATED"/>
    <property type="match status" value="1"/>
</dbReference>
<dbReference type="STRING" id="1244108.SAMN05444004_101548"/>
<feature type="domain" description="Glycosyl transferase family 1" evidence="2">
    <location>
        <begin position="638"/>
        <end position="759"/>
    </location>
</feature>
<keyword evidence="3" id="KW-0808">Transferase</keyword>
<evidence type="ECO:0000256" key="1">
    <source>
        <dbReference type="SAM" id="MobiDB-lite"/>
    </source>
</evidence>
<keyword evidence="4" id="KW-1185">Reference proteome</keyword>
<dbReference type="GO" id="GO:0016757">
    <property type="term" value="F:glycosyltransferase activity"/>
    <property type="evidence" value="ECO:0007669"/>
    <property type="project" value="InterPro"/>
</dbReference>
<evidence type="ECO:0000313" key="4">
    <source>
        <dbReference type="Proteomes" id="UP000198914"/>
    </source>
</evidence>
<sequence>MPLRERFRETRLGRVLRGMRQIRGNIDGFQDNEIVGWVAPADGSHLSVGAYTSHGLVAQASANVFRGDLLAEGIGLGDYGFCIPLTDAIRDSVARQGGMVELRTLGKTARRLGSVRLPDRVAQNDAAQRATGTPSASRGTGTALGQLMFGDLEALADLARVARKRPPTGARSPYRPHAKMFAGTDYLKGGSLPDVMSAYAEYVRYRYKLDTPFPIHDDPENVAHFLNWYIAGYGPLRRGLRTPLSAGMLDFLNAPVVIGGQRPSLTQVTWSFLMGVKPILTAMDFNNPDWVFWAVYWWSIDQAKAMHCEDCLVPEAYIELLAGISEGWHDQPWPLTQFMIRIHAQTDGLSQLDMGREADRRELTLALMAMAARRPDYLRYLPEASIAAALKETNEGCLLDRFLALHSPDRTDAGLDAATFAALLRLRGFDLESRRFVTLTDDGHRFEAAMLPPVEEDEMVDIQLIGPFEKASGLGQATRLSQAVLAHTGYSVNPVNFGLDNPAPEGFSKTGKLSDWKRTRVNLIHLNAESIPLVYAYAPDVFSEAYNIGYFYWELDSPAACHFLGMDLLDEIWVSTDYGVEIYGPANKGRPVTNVGMCYEDLPDLDRATSRAFVKDRFGFEDGVFVFLVAFDSFSFIQRKNPIGTLRAFAKAFEGVKNVRLIIKTQNRTKVTDPVQQEIWKTVDKMVEADDRIHVLDETLVYDDLLRLKQGSDCYVSLHKSEGWGFGMIEAMNLGVPVVATGYSGNMDFCTPETAWLVDYTEVELDPDDYIFVRPGQKWAEPDVDDAARQLHAVFSDEDTRKARAEAARTLVRTGFSEQAIARRYGDRLKQILPQKPERAS</sequence>
<dbReference type="Gene3D" id="3.40.50.2000">
    <property type="entry name" value="Glycogen Phosphorylase B"/>
    <property type="match status" value="1"/>
</dbReference>
<accession>A0A1H3K9P2</accession>
<dbReference type="PANTHER" id="PTHR46656">
    <property type="entry name" value="PUTATIVE-RELATED"/>
    <property type="match status" value="1"/>
</dbReference>
<dbReference type="EMBL" id="FNPX01000001">
    <property type="protein sequence ID" value="SDY48298.1"/>
    <property type="molecule type" value="Genomic_DNA"/>
</dbReference>
<dbReference type="CDD" id="cd03801">
    <property type="entry name" value="GT4_PimA-like"/>
    <property type="match status" value="1"/>
</dbReference>
<reference evidence="4" key="1">
    <citation type="submission" date="2016-10" db="EMBL/GenBank/DDBJ databases">
        <authorList>
            <person name="Varghese N."/>
            <person name="Submissions S."/>
        </authorList>
    </citation>
    <scope>NUCLEOTIDE SEQUENCE [LARGE SCALE GENOMIC DNA]</scope>
    <source>
        <strain evidence="4">DSM 100420</strain>
    </source>
</reference>
<dbReference type="AlphaFoldDB" id="A0A1H3K9P2"/>
<organism evidence="3 4">
    <name type="scientific">Jannaschia faecimaris</name>
    <dbReference type="NCBI Taxonomy" id="1244108"/>
    <lineage>
        <taxon>Bacteria</taxon>
        <taxon>Pseudomonadati</taxon>
        <taxon>Pseudomonadota</taxon>
        <taxon>Alphaproteobacteria</taxon>
        <taxon>Rhodobacterales</taxon>
        <taxon>Roseobacteraceae</taxon>
        <taxon>Jannaschia</taxon>
    </lineage>
</organism>
<name>A0A1H3K9P2_9RHOB</name>
<evidence type="ECO:0000259" key="2">
    <source>
        <dbReference type="Pfam" id="PF00534"/>
    </source>
</evidence>
<dbReference type="InterPro" id="IPR001296">
    <property type="entry name" value="Glyco_trans_1"/>
</dbReference>
<proteinExistence type="predicted"/>
<gene>
    <name evidence="3" type="ORF">SAMN05444004_101548</name>
</gene>
<feature type="region of interest" description="Disordered" evidence="1">
    <location>
        <begin position="121"/>
        <end position="141"/>
    </location>
</feature>
<dbReference type="OrthoDB" id="118340at2"/>
<protein>
    <submittedName>
        <fullName evidence="3">Glycosyl transferases group 1</fullName>
    </submittedName>
</protein>
<evidence type="ECO:0000313" key="3">
    <source>
        <dbReference type="EMBL" id="SDY48298.1"/>
    </source>
</evidence>